<dbReference type="InterPro" id="IPR029058">
    <property type="entry name" value="AB_hydrolase_fold"/>
</dbReference>
<dbReference type="RefSeq" id="WP_117546025.1">
    <property type="nucleotide sequence ID" value="NZ_QVLV01000042.1"/>
</dbReference>
<protein>
    <submittedName>
        <fullName evidence="2">Alpha/beta fold hydrolase</fullName>
    </submittedName>
</protein>
<sequence length="322" mass="36423">MEKKEFYYDSRDGLTKLHAVEWLPGGRPVCILQIVHGMAEYIDRYHRLAVFLAEKGILVVGNDHLGHGKSIYNKGDEKHTGSSHPYGYFCSQDPATTAVKDVHRLKKMIQEENPGVPYLMLGHSMGSFILRNYLCAYGTGIDGAIIMGTGMQPRALLGFSKKLVKFLTVFQGEKHKSALVNALAFGSYNKKISHPVSAMDWLSRDSVEVAKYNEDPLCGFTFTLGGFATLFELIDRLHDKTRLEKMPKNLPVLFMSGTKDPVGDYGKAVEGVYRSFRELGMTNVNIKLYEDDRHELVNESDREMVWKDIYEWVRRTASAKNP</sequence>
<dbReference type="EMBL" id="QVLV01000042">
    <property type="protein sequence ID" value="RGE55618.1"/>
    <property type="molecule type" value="Genomic_DNA"/>
</dbReference>
<dbReference type="AlphaFoldDB" id="A0A3E3HUV8"/>
<dbReference type="GO" id="GO:0016787">
    <property type="term" value="F:hydrolase activity"/>
    <property type="evidence" value="ECO:0007669"/>
    <property type="project" value="UniProtKB-KW"/>
</dbReference>
<evidence type="ECO:0000259" key="1">
    <source>
        <dbReference type="Pfam" id="PF12146"/>
    </source>
</evidence>
<keyword evidence="2" id="KW-0378">Hydrolase</keyword>
<proteinExistence type="predicted"/>
<accession>A0A3E3HUV8</accession>
<dbReference type="PANTHER" id="PTHR11614">
    <property type="entry name" value="PHOSPHOLIPASE-RELATED"/>
    <property type="match status" value="1"/>
</dbReference>
<dbReference type="GeneID" id="97990718"/>
<dbReference type="InterPro" id="IPR022742">
    <property type="entry name" value="Hydrolase_4"/>
</dbReference>
<keyword evidence="3" id="KW-1185">Reference proteome</keyword>
<dbReference type="Gene3D" id="3.40.50.1820">
    <property type="entry name" value="alpha/beta hydrolase"/>
    <property type="match status" value="1"/>
</dbReference>
<comment type="caution">
    <text evidence="2">The sequence shown here is derived from an EMBL/GenBank/DDBJ whole genome shotgun (WGS) entry which is preliminary data.</text>
</comment>
<evidence type="ECO:0000313" key="2">
    <source>
        <dbReference type="EMBL" id="RGE55618.1"/>
    </source>
</evidence>
<evidence type="ECO:0000313" key="3">
    <source>
        <dbReference type="Proteomes" id="UP000260812"/>
    </source>
</evidence>
<dbReference type="InterPro" id="IPR051044">
    <property type="entry name" value="MAG_DAG_Lipase"/>
</dbReference>
<organism evidence="2 3">
    <name type="scientific">Eisenbergiella massiliensis</name>
    <dbReference type="NCBI Taxonomy" id="1720294"/>
    <lineage>
        <taxon>Bacteria</taxon>
        <taxon>Bacillati</taxon>
        <taxon>Bacillota</taxon>
        <taxon>Clostridia</taxon>
        <taxon>Lachnospirales</taxon>
        <taxon>Lachnospiraceae</taxon>
        <taxon>Eisenbergiella</taxon>
    </lineage>
</organism>
<name>A0A3E3HUV8_9FIRM</name>
<reference evidence="2" key="1">
    <citation type="submission" date="2018-08" db="EMBL/GenBank/DDBJ databases">
        <title>A genome reference for cultivated species of the human gut microbiota.</title>
        <authorList>
            <person name="Zou Y."/>
            <person name="Xue W."/>
            <person name="Luo G."/>
        </authorList>
    </citation>
    <scope>NUCLEOTIDE SEQUENCE [LARGE SCALE GENOMIC DNA]</scope>
    <source>
        <strain evidence="2">TF05-5AC</strain>
    </source>
</reference>
<feature type="domain" description="Serine aminopeptidase S33" evidence="1">
    <location>
        <begin position="30"/>
        <end position="301"/>
    </location>
</feature>
<dbReference type="Proteomes" id="UP000260812">
    <property type="component" value="Unassembled WGS sequence"/>
</dbReference>
<dbReference type="SUPFAM" id="SSF53474">
    <property type="entry name" value="alpha/beta-Hydrolases"/>
    <property type="match status" value="1"/>
</dbReference>
<gene>
    <name evidence="2" type="ORF">DXC51_28660</name>
</gene>
<dbReference type="Pfam" id="PF12146">
    <property type="entry name" value="Hydrolase_4"/>
    <property type="match status" value="1"/>
</dbReference>